<evidence type="ECO:0000256" key="4">
    <source>
        <dbReference type="ARBA" id="ARBA00022777"/>
    </source>
</evidence>
<dbReference type="PANTHER" id="PTHR43085:SF1">
    <property type="entry name" value="PSEUDOURIDINE KINASE-RELATED"/>
    <property type="match status" value="1"/>
</dbReference>
<keyword evidence="8" id="KW-1185">Reference proteome</keyword>
<dbReference type="PATRIC" id="fig|1303518.3.peg.2657"/>
<keyword evidence="4 7" id="KW-0418">Kinase</keyword>
<evidence type="ECO:0000256" key="3">
    <source>
        <dbReference type="ARBA" id="ARBA00022741"/>
    </source>
</evidence>
<gene>
    <name evidence="7" type="ORF">CCALI_02557</name>
</gene>
<dbReference type="InterPro" id="IPR029056">
    <property type="entry name" value="Ribokinase-like"/>
</dbReference>
<evidence type="ECO:0000256" key="5">
    <source>
        <dbReference type="ARBA" id="ARBA00022840"/>
    </source>
</evidence>
<evidence type="ECO:0000313" key="8">
    <source>
        <dbReference type="Proteomes" id="UP000014227"/>
    </source>
</evidence>
<dbReference type="EC" id="2.7.1.45" evidence="7"/>
<dbReference type="GO" id="GO:0005524">
    <property type="term" value="F:ATP binding"/>
    <property type="evidence" value="ECO:0007669"/>
    <property type="project" value="UniProtKB-KW"/>
</dbReference>
<dbReference type="STRING" id="454171.CP488_01534"/>
<comment type="similarity">
    <text evidence="1">Belongs to the carbohydrate kinase PfkB family.</text>
</comment>
<proteinExistence type="inferred from homology"/>
<dbReference type="AlphaFoldDB" id="S0EZK1"/>
<dbReference type="SUPFAM" id="SSF53613">
    <property type="entry name" value="Ribokinase-like"/>
    <property type="match status" value="1"/>
</dbReference>
<dbReference type="CDD" id="cd01166">
    <property type="entry name" value="KdgK"/>
    <property type="match status" value="1"/>
</dbReference>
<protein>
    <submittedName>
        <fullName evidence="7">Sugar kinases, ribokinase family</fullName>
        <ecNumber evidence="7">2.7.1.45</ecNumber>
    </submittedName>
</protein>
<dbReference type="GO" id="GO:0008673">
    <property type="term" value="F:2-dehydro-3-deoxygluconokinase activity"/>
    <property type="evidence" value="ECO:0007669"/>
    <property type="project" value="UniProtKB-EC"/>
</dbReference>
<dbReference type="InParanoid" id="S0EZK1"/>
<dbReference type="PRINTS" id="PR00990">
    <property type="entry name" value="RIBOKINASE"/>
</dbReference>
<dbReference type="FunCoup" id="S0EZK1">
    <property type="interactions" value="69"/>
</dbReference>
<keyword evidence="5" id="KW-0067">ATP-binding</keyword>
<keyword evidence="3" id="KW-0547">Nucleotide-binding</keyword>
<dbReference type="OrthoDB" id="9813569at2"/>
<dbReference type="InterPro" id="IPR011611">
    <property type="entry name" value="PfkB_dom"/>
</dbReference>
<dbReference type="Gene3D" id="3.40.1190.20">
    <property type="match status" value="1"/>
</dbReference>
<dbReference type="RefSeq" id="WP_016483860.1">
    <property type="nucleotide sequence ID" value="NC_021487.1"/>
</dbReference>
<organism evidence="7 8">
    <name type="scientific">Chthonomonas calidirosea (strain DSM 23976 / ICMP 18418 / T49)</name>
    <dbReference type="NCBI Taxonomy" id="1303518"/>
    <lineage>
        <taxon>Bacteria</taxon>
        <taxon>Bacillati</taxon>
        <taxon>Armatimonadota</taxon>
        <taxon>Chthonomonadia</taxon>
        <taxon>Chthonomonadales</taxon>
        <taxon>Chthonomonadaceae</taxon>
        <taxon>Chthonomonas</taxon>
    </lineage>
</organism>
<name>S0EZK1_CHTCT</name>
<evidence type="ECO:0000259" key="6">
    <source>
        <dbReference type="Pfam" id="PF00294"/>
    </source>
</evidence>
<keyword evidence="2 7" id="KW-0808">Transferase</keyword>
<evidence type="ECO:0000256" key="2">
    <source>
        <dbReference type="ARBA" id="ARBA00022679"/>
    </source>
</evidence>
<reference evidence="8" key="1">
    <citation type="submission" date="2013-03" db="EMBL/GenBank/DDBJ databases">
        <title>Genome sequence of Chthonomonas calidirosea, the first sequenced genome from the Armatimonadetes phylum (formally candidate division OP10).</title>
        <authorList>
            <person name="Lee K.C.Y."/>
            <person name="Morgan X.C."/>
            <person name="Dunfield P.F."/>
            <person name="Tamas I."/>
            <person name="Houghton K.M."/>
            <person name="Vyssotski M."/>
            <person name="Ryan J.L.J."/>
            <person name="Lagutin K."/>
            <person name="McDonald I.R."/>
            <person name="Stott M.B."/>
        </authorList>
    </citation>
    <scope>NUCLEOTIDE SEQUENCE [LARGE SCALE GENOMIC DNA]</scope>
    <source>
        <strain evidence="8">DSM 23976 / ICMP 18418 / T49</strain>
    </source>
</reference>
<feature type="domain" description="Carbohydrate kinase PfkB" evidence="6">
    <location>
        <begin position="9"/>
        <end position="297"/>
    </location>
</feature>
<dbReference type="eggNOG" id="COG0524">
    <property type="taxonomic scope" value="Bacteria"/>
</dbReference>
<dbReference type="HOGENOM" id="CLU_027634_0_1_0"/>
<dbReference type="KEGG" id="ccz:CCALI_02557"/>
<dbReference type="Proteomes" id="UP000014227">
    <property type="component" value="Chromosome I"/>
</dbReference>
<evidence type="ECO:0000313" key="7">
    <source>
        <dbReference type="EMBL" id="CCW36351.1"/>
    </source>
</evidence>
<dbReference type="PANTHER" id="PTHR43085">
    <property type="entry name" value="HEXOKINASE FAMILY MEMBER"/>
    <property type="match status" value="1"/>
</dbReference>
<dbReference type="EMBL" id="HF951689">
    <property type="protein sequence ID" value="CCW36351.1"/>
    <property type="molecule type" value="Genomic_DNA"/>
</dbReference>
<evidence type="ECO:0000256" key="1">
    <source>
        <dbReference type="ARBA" id="ARBA00010688"/>
    </source>
</evidence>
<sequence length="329" mass="36299">MRSETRWDVITFGETMLRLSPPHYMRLEEATSLEVRIGGAESNVAVALCRLGLRACWWSRLPNTPLGRRIENELRRWGVDTSAVIWDSDPKARTGLYFLDFGVAPRATEVYYDRAASAASAIGPEDVDAQRIAEARLLHVTGITPALSARCAAAVRYAIEAAKRAGTRVCFDTNYRARLWSPEAARTTLEPLLPYVDLLIAPHEEARLLFALTEEKERMARALHDRYGIETVVVTCGGDGAYAFSPSGEHFAAPYPIAYVVDRVGAGDAFDAGVIYGYLQQNISLGLEMGMAMAALKHTLPGDLLLCTFEEIEAVRTAHHQTSPSSIRR</sequence>
<dbReference type="Pfam" id="PF00294">
    <property type="entry name" value="PfkB"/>
    <property type="match status" value="1"/>
</dbReference>
<dbReference type="InterPro" id="IPR002139">
    <property type="entry name" value="Ribo/fructo_kinase"/>
</dbReference>
<accession>S0EZK1</accession>
<dbReference type="InterPro" id="IPR050306">
    <property type="entry name" value="PfkB_Carbo_kinase"/>
</dbReference>